<dbReference type="AlphaFoldDB" id="A0A7J8QZT4"/>
<accession>A0A7J8QZT4</accession>
<reference evidence="2 3" key="1">
    <citation type="journal article" date="2019" name="Genome Biol. Evol.">
        <title>Insights into the evolution of the New World diploid cottons (Gossypium, subgenus Houzingenia) based on genome sequencing.</title>
        <authorList>
            <person name="Grover C.E."/>
            <person name="Arick M.A. 2nd"/>
            <person name="Thrash A."/>
            <person name="Conover J.L."/>
            <person name="Sanders W.S."/>
            <person name="Peterson D.G."/>
            <person name="Frelichowski J.E."/>
            <person name="Scheffler J.A."/>
            <person name="Scheffler B.E."/>
            <person name="Wendel J.F."/>
        </authorList>
    </citation>
    <scope>NUCLEOTIDE SEQUENCE [LARGE SCALE GENOMIC DNA]</scope>
    <source>
        <strain evidence="2">27</strain>
        <tissue evidence="2">Leaf</tissue>
    </source>
</reference>
<comment type="caution">
    <text evidence="2">The sequence shown here is derived from an EMBL/GenBank/DDBJ whole genome shotgun (WGS) entry which is preliminary data.</text>
</comment>
<feature type="non-terminal residue" evidence="2">
    <location>
        <position position="1"/>
    </location>
</feature>
<organism evidence="2 3">
    <name type="scientific">Gossypium davidsonii</name>
    <name type="common">Davidson's cotton</name>
    <name type="synonym">Gossypium klotzschianum subsp. davidsonii</name>
    <dbReference type="NCBI Taxonomy" id="34287"/>
    <lineage>
        <taxon>Eukaryota</taxon>
        <taxon>Viridiplantae</taxon>
        <taxon>Streptophyta</taxon>
        <taxon>Embryophyta</taxon>
        <taxon>Tracheophyta</taxon>
        <taxon>Spermatophyta</taxon>
        <taxon>Magnoliopsida</taxon>
        <taxon>eudicotyledons</taxon>
        <taxon>Gunneridae</taxon>
        <taxon>Pentapetalae</taxon>
        <taxon>rosids</taxon>
        <taxon>malvids</taxon>
        <taxon>Malvales</taxon>
        <taxon>Malvaceae</taxon>
        <taxon>Malvoideae</taxon>
        <taxon>Gossypium</taxon>
    </lineage>
</organism>
<feature type="compositionally biased region" description="Basic and acidic residues" evidence="1">
    <location>
        <begin position="1"/>
        <end position="18"/>
    </location>
</feature>
<name>A0A7J8QZT4_GOSDV</name>
<keyword evidence="3" id="KW-1185">Reference proteome</keyword>
<gene>
    <name evidence="2" type="ORF">Godav_019458</name>
</gene>
<dbReference type="Proteomes" id="UP000593561">
    <property type="component" value="Unassembled WGS sequence"/>
</dbReference>
<evidence type="ECO:0000313" key="2">
    <source>
        <dbReference type="EMBL" id="MBA0607099.1"/>
    </source>
</evidence>
<dbReference type="EMBL" id="JABFAC010000002">
    <property type="protein sequence ID" value="MBA0607099.1"/>
    <property type="molecule type" value="Genomic_DNA"/>
</dbReference>
<evidence type="ECO:0000313" key="3">
    <source>
        <dbReference type="Proteomes" id="UP000593561"/>
    </source>
</evidence>
<feature type="region of interest" description="Disordered" evidence="1">
    <location>
        <begin position="1"/>
        <end position="27"/>
    </location>
</feature>
<evidence type="ECO:0000256" key="1">
    <source>
        <dbReference type="SAM" id="MobiDB-lite"/>
    </source>
</evidence>
<protein>
    <submittedName>
        <fullName evidence="2">Uncharacterized protein</fullName>
    </submittedName>
</protein>
<proteinExistence type="predicted"/>
<sequence>MKSTERESNKEKILDNRSTKKVHPRGREGDTDVIMEAILALEKPRSWKDYLVGTGFQAERKAATAYNFDDDGDFELLYADVVRSSINDIPSINFYERVKQILIKDMAYTVGPWIVYGKYLTVQPWSMLFTALLECGNGMDSPFRSAKTYVQKENPMGNRGMI</sequence>